<dbReference type="GO" id="GO:0043937">
    <property type="term" value="P:regulation of sporulation"/>
    <property type="evidence" value="ECO:0007669"/>
    <property type="project" value="InterPro"/>
</dbReference>
<reference evidence="1 2" key="1">
    <citation type="submission" date="2016-10" db="EMBL/GenBank/DDBJ databases">
        <title>Paenibacillus species isolates.</title>
        <authorList>
            <person name="Beno S.M."/>
        </authorList>
    </citation>
    <scope>NUCLEOTIDE SEQUENCE [LARGE SCALE GENOMIC DNA]</scope>
    <source>
        <strain evidence="1 2">FSL H7-0604</strain>
    </source>
</reference>
<name>A0A1R0X4I5_9BACL</name>
<dbReference type="GO" id="GO:0046983">
    <property type="term" value="F:protein dimerization activity"/>
    <property type="evidence" value="ECO:0007669"/>
    <property type="project" value="InterPro"/>
</dbReference>
<dbReference type="EMBL" id="MKQP01000032">
    <property type="protein sequence ID" value="OMD28979.1"/>
    <property type="molecule type" value="Genomic_DNA"/>
</dbReference>
<proteinExistence type="predicted"/>
<dbReference type="InterPro" id="IPR036638">
    <property type="entry name" value="HLH_DNA-bd_sf"/>
</dbReference>
<evidence type="ECO:0000313" key="1">
    <source>
        <dbReference type="EMBL" id="OMD28979.1"/>
    </source>
</evidence>
<sequence>MLMNDQEIIQKRIEGARKKLYLMERQHGGLLHPNVIRQSMRLDELINQYNKAVHSDNED</sequence>
<organism evidence="1 2">
    <name type="scientific">Paenibacillus odorifer</name>
    <dbReference type="NCBI Taxonomy" id="189426"/>
    <lineage>
        <taxon>Bacteria</taxon>
        <taxon>Bacillati</taxon>
        <taxon>Bacillota</taxon>
        <taxon>Bacilli</taxon>
        <taxon>Bacillales</taxon>
        <taxon>Paenibacillaceae</taxon>
        <taxon>Paenibacillus</taxon>
    </lineage>
</organism>
<accession>A0A1R0X4I5</accession>
<comment type="caution">
    <text evidence="1">The sequence shown here is derived from an EMBL/GenBank/DDBJ whole genome shotgun (WGS) entry which is preliminary data.</text>
</comment>
<dbReference type="InterPro" id="IPR018540">
    <property type="entry name" value="Spo0E-like"/>
</dbReference>
<dbReference type="InterPro" id="IPR037208">
    <property type="entry name" value="Spo0E-like_sf"/>
</dbReference>
<dbReference type="AlphaFoldDB" id="A0A1R0X4I5"/>
<dbReference type="Proteomes" id="UP000187465">
    <property type="component" value="Unassembled WGS sequence"/>
</dbReference>
<dbReference type="Pfam" id="PF09388">
    <property type="entry name" value="SpoOE-like"/>
    <property type="match status" value="1"/>
</dbReference>
<evidence type="ECO:0000313" key="2">
    <source>
        <dbReference type="Proteomes" id="UP000187465"/>
    </source>
</evidence>
<protein>
    <submittedName>
        <fullName evidence="1">Uncharacterized protein</fullName>
    </submittedName>
</protein>
<dbReference type="SUPFAM" id="SSF140500">
    <property type="entry name" value="BAS1536-like"/>
    <property type="match status" value="1"/>
</dbReference>
<gene>
    <name evidence="1" type="ORF">BJP51_23650</name>
</gene>
<dbReference type="Gene3D" id="4.10.280.10">
    <property type="entry name" value="Helix-loop-helix DNA-binding domain"/>
    <property type="match status" value="1"/>
</dbReference>
<dbReference type="KEGG" id="pod:PODO_05455"/>